<dbReference type="Proteomes" id="UP000613266">
    <property type="component" value="Unassembled WGS sequence"/>
</dbReference>
<name>A0A931IZZ9_9BURK</name>
<dbReference type="Pfam" id="PF13511">
    <property type="entry name" value="DUF4124"/>
    <property type="match status" value="1"/>
</dbReference>
<proteinExistence type="predicted"/>
<evidence type="ECO:0000313" key="4">
    <source>
        <dbReference type="Proteomes" id="UP000613266"/>
    </source>
</evidence>
<feature type="domain" description="DUF4124" evidence="2">
    <location>
        <begin position="7"/>
        <end position="57"/>
    </location>
</feature>
<organism evidence="3 4">
    <name type="scientific">Inhella proteolytica</name>
    <dbReference type="NCBI Taxonomy" id="2795029"/>
    <lineage>
        <taxon>Bacteria</taxon>
        <taxon>Pseudomonadati</taxon>
        <taxon>Pseudomonadota</taxon>
        <taxon>Betaproteobacteria</taxon>
        <taxon>Burkholderiales</taxon>
        <taxon>Sphaerotilaceae</taxon>
        <taxon>Inhella</taxon>
    </lineage>
</organism>
<dbReference type="InterPro" id="IPR025392">
    <property type="entry name" value="DUF4124"/>
</dbReference>
<dbReference type="RefSeq" id="WP_198110606.1">
    <property type="nucleotide sequence ID" value="NZ_JAEDAK010000005.1"/>
</dbReference>
<feature type="signal peptide" evidence="1">
    <location>
        <begin position="1"/>
        <end position="19"/>
    </location>
</feature>
<dbReference type="PROSITE" id="PS51257">
    <property type="entry name" value="PROKAR_LIPOPROTEIN"/>
    <property type="match status" value="1"/>
</dbReference>
<keyword evidence="4" id="KW-1185">Reference proteome</keyword>
<keyword evidence="1" id="KW-0732">Signal</keyword>
<comment type="caution">
    <text evidence="3">The sequence shown here is derived from an EMBL/GenBank/DDBJ whole genome shotgun (WGS) entry which is preliminary data.</text>
</comment>
<feature type="chain" id="PRO_5037135828" evidence="1">
    <location>
        <begin position="20"/>
        <end position="190"/>
    </location>
</feature>
<dbReference type="EMBL" id="JAEDAK010000005">
    <property type="protein sequence ID" value="MBH9576939.1"/>
    <property type="molecule type" value="Genomic_DNA"/>
</dbReference>
<protein>
    <submittedName>
        <fullName evidence="3">DUF4124 domain-containing protein</fullName>
    </submittedName>
</protein>
<dbReference type="AlphaFoldDB" id="A0A931IZZ9"/>
<evidence type="ECO:0000313" key="3">
    <source>
        <dbReference type="EMBL" id="MBH9576939.1"/>
    </source>
</evidence>
<sequence>MRHPTLLALLLLASACAQAQYQCRQPDGATRFQQTPCASGEAETALKLPARSAAPPPGTEARRAQLDELDRRVAVRKAIEAGQPLVSMSLAELDLALGRAEEVQSGQQVGGHYEHRFYSRNGRQYAVTTQNGVVTAVQERALPPTERAKPCASAREIRDLEIEISKIANRDNARLQADLQRRLAEARACR</sequence>
<accession>A0A931IZZ9</accession>
<gene>
    <name evidence="3" type="ORF">I7X39_08475</name>
</gene>
<reference evidence="3" key="1">
    <citation type="submission" date="2020-12" db="EMBL/GenBank/DDBJ databases">
        <title>The genome sequence of Inhella sp. 1Y17.</title>
        <authorList>
            <person name="Liu Y."/>
        </authorList>
    </citation>
    <scope>NUCLEOTIDE SEQUENCE</scope>
    <source>
        <strain evidence="3">1Y17</strain>
    </source>
</reference>
<evidence type="ECO:0000259" key="2">
    <source>
        <dbReference type="Pfam" id="PF13511"/>
    </source>
</evidence>
<evidence type="ECO:0000256" key="1">
    <source>
        <dbReference type="SAM" id="SignalP"/>
    </source>
</evidence>